<dbReference type="PROSITE" id="PS50935">
    <property type="entry name" value="SSB"/>
    <property type="match status" value="1"/>
</dbReference>
<dbReference type="PANTHER" id="PTHR10302">
    <property type="entry name" value="SINGLE-STRANDED DNA-BINDING PROTEIN"/>
    <property type="match status" value="1"/>
</dbReference>
<gene>
    <name evidence="3" type="ORF">GSLYS_00019456001</name>
</gene>
<dbReference type="GO" id="GO:0042645">
    <property type="term" value="C:mitochondrial nucleoid"/>
    <property type="evidence" value="ECO:0007669"/>
    <property type="project" value="TreeGrafter"/>
</dbReference>
<dbReference type="AlphaFoldDB" id="A0AAV2IME9"/>
<keyword evidence="1 2" id="KW-0238">DNA-binding</keyword>
<keyword evidence="4" id="KW-1185">Reference proteome</keyword>
<dbReference type="PANTHER" id="PTHR10302:SF0">
    <property type="entry name" value="SINGLE-STRANDED DNA-BINDING PROTEIN, MITOCHONDRIAL"/>
    <property type="match status" value="1"/>
</dbReference>
<dbReference type="InterPro" id="IPR011344">
    <property type="entry name" value="ssDNA-bd"/>
</dbReference>
<dbReference type="CDD" id="cd04496">
    <property type="entry name" value="SSB_OBF"/>
    <property type="match status" value="1"/>
</dbReference>
<dbReference type="EMBL" id="CAXITT010000768">
    <property type="protein sequence ID" value="CAL1546079.1"/>
    <property type="molecule type" value="Genomic_DNA"/>
</dbReference>
<dbReference type="InterPro" id="IPR000424">
    <property type="entry name" value="Primosome_PriB/ssb"/>
</dbReference>
<evidence type="ECO:0000313" key="4">
    <source>
        <dbReference type="Proteomes" id="UP001497497"/>
    </source>
</evidence>
<evidence type="ECO:0000256" key="2">
    <source>
        <dbReference type="PROSITE-ProRule" id="PRU00252"/>
    </source>
</evidence>
<dbReference type="Pfam" id="PF00436">
    <property type="entry name" value="SSB"/>
    <property type="match status" value="1"/>
</dbReference>
<dbReference type="NCBIfam" id="TIGR00621">
    <property type="entry name" value="ssb"/>
    <property type="match status" value="1"/>
</dbReference>
<dbReference type="HAMAP" id="MF_00984">
    <property type="entry name" value="SSB"/>
    <property type="match status" value="1"/>
</dbReference>
<reference evidence="3 4" key="1">
    <citation type="submission" date="2024-04" db="EMBL/GenBank/DDBJ databases">
        <authorList>
            <consortium name="Genoscope - CEA"/>
            <person name="William W."/>
        </authorList>
    </citation>
    <scope>NUCLEOTIDE SEQUENCE [LARGE SCALE GENOMIC DNA]</scope>
</reference>
<dbReference type="GO" id="GO:0006264">
    <property type="term" value="P:mitochondrial DNA replication"/>
    <property type="evidence" value="ECO:0007669"/>
    <property type="project" value="TreeGrafter"/>
</dbReference>
<evidence type="ECO:0008006" key="5">
    <source>
        <dbReference type="Google" id="ProtNLM"/>
    </source>
</evidence>
<sequence>MLRVLQKRLAGSLTAQCSRLMATGSASIAENNQEEENLTGLRRPERGLNKVTLIGRVGRDPDHRGSEEHPALIFPLATNFTYKKANGEAVTKTDWHRICVFRPGLRDNVANRIVKGDRILVEGAISYQKFTDRDQREVNVTSIIADDIMFLAKRQNQENREEIDE</sequence>
<evidence type="ECO:0000256" key="1">
    <source>
        <dbReference type="ARBA" id="ARBA00023125"/>
    </source>
</evidence>
<protein>
    <recommendedName>
        <fullName evidence="5">Single-stranded DNA-binding protein, mitochondrial</fullName>
    </recommendedName>
</protein>
<dbReference type="GO" id="GO:0003697">
    <property type="term" value="F:single-stranded DNA binding"/>
    <property type="evidence" value="ECO:0007669"/>
    <property type="project" value="InterPro"/>
</dbReference>
<dbReference type="Gene3D" id="2.40.50.140">
    <property type="entry name" value="Nucleic acid-binding proteins"/>
    <property type="match status" value="1"/>
</dbReference>
<comment type="caution">
    <text evidence="3">The sequence shown here is derived from an EMBL/GenBank/DDBJ whole genome shotgun (WGS) entry which is preliminary data.</text>
</comment>
<proteinExistence type="inferred from homology"/>
<organism evidence="3 4">
    <name type="scientific">Lymnaea stagnalis</name>
    <name type="common">Great pond snail</name>
    <name type="synonym">Helix stagnalis</name>
    <dbReference type="NCBI Taxonomy" id="6523"/>
    <lineage>
        <taxon>Eukaryota</taxon>
        <taxon>Metazoa</taxon>
        <taxon>Spiralia</taxon>
        <taxon>Lophotrochozoa</taxon>
        <taxon>Mollusca</taxon>
        <taxon>Gastropoda</taxon>
        <taxon>Heterobranchia</taxon>
        <taxon>Euthyneura</taxon>
        <taxon>Panpulmonata</taxon>
        <taxon>Hygrophila</taxon>
        <taxon>Lymnaeoidea</taxon>
        <taxon>Lymnaeidae</taxon>
        <taxon>Lymnaea</taxon>
    </lineage>
</organism>
<dbReference type="SUPFAM" id="SSF50249">
    <property type="entry name" value="Nucleic acid-binding proteins"/>
    <property type="match status" value="1"/>
</dbReference>
<name>A0AAV2IME9_LYMST</name>
<dbReference type="Proteomes" id="UP001497497">
    <property type="component" value="Unassembled WGS sequence"/>
</dbReference>
<accession>A0AAV2IME9</accession>
<dbReference type="InterPro" id="IPR012340">
    <property type="entry name" value="NA-bd_OB-fold"/>
</dbReference>
<evidence type="ECO:0000313" key="3">
    <source>
        <dbReference type="EMBL" id="CAL1546079.1"/>
    </source>
</evidence>